<gene>
    <name evidence="1" type="ORF">GCM10007043_20610</name>
</gene>
<evidence type="ECO:0000313" key="2">
    <source>
        <dbReference type="Proteomes" id="UP000637720"/>
    </source>
</evidence>
<organism evidence="1 2">
    <name type="scientific">Calditerricola satsumensis</name>
    <dbReference type="NCBI Taxonomy" id="373054"/>
    <lineage>
        <taxon>Bacteria</taxon>
        <taxon>Bacillati</taxon>
        <taxon>Bacillota</taxon>
        <taxon>Bacilli</taxon>
        <taxon>Bacillales</taxon>
        <taxon>Bacillaceae</taxon>
        <taxon>Calditerricola</taxon>
    </lineage>
</organism>
<comment type="caution">
    <text evidence="1">The sequence shown here is derived from an EMBL/GenBank/DDBJ whole genome shotgun (WGS) entry which is preliminary data.</text>
</comment>
<dbReference type="Proteomes" id="UP000637720">
    <property type="component" value="Unassembled WGS sequence"/>
</dbReference>
<dbReference type="AlphaFoldDB" id="A0A8J3FCL1"/>
<keyword evidence="2" id="KW-1185">Reference proteome</keyword>
<sequence length="46" mass="5104">MVRELFEALRGFAHGVHLFPLGDVTMVHEIVGVPVPAPRRIVGINR</sequence>
<name>A0A8J3FCL1_9BACI</name>
<accession>A0A8J3FCL1</accession>
<dbReference type="EMBL" id="BMOF01000054">
    <property type="protein sequence ID" value="GGK06433.1"/>
    <property type="molecule type" value="Genomic_DNA"/>
</dbReference>
<reference evidence="1" key="1">
    <citation type="journal article" date="2014" name="Int. J. Syst. Evol. Microbiol.">
        <title>Complete genome sequence of Corynebacterium casei LMG S-19264T (=DSM 44701T), isolated from a smear-ripened cheese.</title>
        <authorList>
            <consortium name="US DOE Joint Genome Institute (JGI-PGF)"/>
            <person name="Walter F."/>
            <person name="Albersmeier A."/>
            <person name="Kalinowski J."/>
            <person name="Ruckert C."/>
        </authorList>
    </citation>
    <scope>NUCLEOTIDE SEQUENCE</scope>
    <source>
        <strain evidence="1">JCM 14719</strain>
    </source>
</reference>
<evidence type="ECO:0000313" key="1">
    <source>
        <dbReference type="EMBL" id="GGK06433.1"/>
    </source>
</evidence>
<protein>
    <submittedName>
        <fullName evidence="1">Uncharacterized protein</fullName>
    </submittedName>
</protein>
<proteinExistence type="predicted"/>
<reference evidence="1" key="2">
    <citation type="submission" date="2020-09" db="EMBL/GenBank/DDBJ databases">
        <authorList>
            <person name="Sun Q."/>
            <person name="Ohkuma M."/>
        </authorList>
    </citation>
    <scope>NUCLEOTIDE SEQUENCE</scope>
    <source>
        <strain evidence="1">JCM 14719</strain>
    </source>
</reference>